<dbReference type="InterPro" id="IPR029062">
    <property type="entry name" value="Class_I_gatase-like"/>
</dbReference>
<dbReference type="EMBL" id="CP015101">
    <property type="protein sequence ID" value="ASJ05181.1"/>
    <property type="molecule type" value="Genomic_DNA"/>
</dbReference>
<dbReference type="OrthoDB" id="3321at2157"/>
<dbReference type="GO" id="GO:0016811">
    <property type="term" value="F:hydrolase activity, acting on carbon-nitrogen (but not peptide) bonds, in linear amides"/>
    <property type="evidence" value="ECO:0007669"/>
    <property type="project" value="InterPro"/>
</dbReference>
<dbReference type="InterPro" id="IPR011697">
    <property type="entry name" value="Peptidase_C26"/>
</dbReference>
<dbReference type="PANTHER" id="PTHR43235">
    <property type="entry name" value="GLUTAMINE AMIDOTRANSFERASE PB2B2.05-RELATED"/>
    <property type="match status" value="1"/>
</dbReference>
<evidence type="ECO:0000313" key="2">
    <source>
        <dbReference type="EMBL" id="ASJ05181.1"/>
    </source>
</evidence>
<keyword evidence="3" id="KW-1185">Reference proteome</keyword>
<feature type="region of interest" description="Disordered" evidence="1">
    <location>
        <begin position="255"/>
        <end position="288"/>
    </location>
</feature>
<dbReference type="CDD" id="cd01745">
    <property type="entry name" value="GATase1_2"/>
    <property type="match status" value="1"/>
</dbReference>
<dbReference type="PROSITE" id="PS51273">
    <property type="entry name" value="GATASE_TYPE_1"/>
    <property type="match status" value="1"/>
</dbReference>
<name>A0A2Z2MSA4_9EURY</name>
<evidence type="ECO:0000313" key="3">
    <source>
        <dbReference type="Proteomes" id="UP000250272"/>
    </source>
</evidence>
<evidence type="ECO:0000256" key="1">
    <source>
        <dbReference type="SAM" id="MobiDB-lite"/>
    </source>
</evidence>
<reference evidence="2 3" key="1">
    <citation type="submission" date="2016-04" db="EMBL/GenBank/DDBJ databases">
        <title>Complete genome sequence of Thermococcus barossii type strain SHCK-94.</title>
        <authorList>
            <person name="Oger P.M."/>
        </authorList>
    </citation>
    <scope>NUCLEOTIDE SEQUENCE [LARGE SCALE GENOMIC DNA]</scope>
    <source>
        <strain evidence="2 3">SHCK-94</strain>
    </source>
</reference>
<dbReference type="Proteomes" id="UP000250272">
    <property type="component" value="Chromosome"/>
</dbReference>
<dbReference type="SUPFAM" id="SSF52317">
    <property type="entry name" value="Class I glutamine amidotransferase-like"/>
    <property type="match status" value="1"/>
</dbReference>
<feature type="compositionally biased region" description="Basic and acidic residues" evidence="1">
    <location>
        <begin position="267"/>
        <end position="277"/>
    </location>
</feature>
<dbReference type="KEGG" id="tbs:A3L01_07280"/>
<organism evidence="2 3">
    <name type="scientific">Thermococcus barossii</name>
    <dbReference type="NCBI Taxonomy" id="54077"/>
    <lineage>
        <taxon>Archaea</taxon>
        <taxon>Methanobacteriati</taxon>
        <taxon>Methanobacteriota</taxon>
        <taxon>Thermococci</taxon>
        <taxon>Thermococcales</taxon>
        <taxon>Thermococcaceae</taxon>
        <taxon>Thermococcus</taxon>
    </lineage>
</organism>
<accession>A0A2Z2MSA4</accession>
<feature type="compositionally biased region" description="Polar residues" evidence="1">
    <location>
        <begin position="278"/>
        <end position="288"/>
    </location>
</feature>
<gene>
    <name evidence="2" type="ORF">A3L01_07280</name>
</gene>
<dbReference type="GO" id="GO:0005829">
    <property type="term" value="C:cytosol"/>
    <property type="evidence" value="ECO:0007669"/>
    <property type="project" value="TreeGrafter"/>
</dbReference>
<dbReference type="Pfam" id="PF07722">
    <property type="entry name" value="Peptidase_C26"/>
    <property type="match status" value="1"/>
</dbReference>
<protein>
    <submittedName>
        <fullName evidence="2">Gamma-glutamyl-gamma-aminobutyrate hydrolase</fullName>
    </submittedName>
</protein>
<dbReference type="GeneID" id="33326566"/>
<dbReference type="Gene3D" id="3.40.50.880">
    <property type="match status" value="1"/>
</dbReference>
<proteinExistence type="predicted"/>
<dbReference type="RefSeq" id="WP_088865185.1">
    <property type="nucleotide sequence ID" value="NZ_CP015101.1"/>
</dbReference>
<dbReference type="InterPro" id="IPR044668">
    <property type="entry name" value="PuuD-like"/>
</dbReference>
<keyword evidence="2" id="KW-0378">Hydrolase</keyword>
<sequence length="288" mass="32354">MKPLIGIIGQIDPSKNRLFLDRRHIEKIATAGGIPAVFTLDCSPEEVLEHVDGLLLIEGPDVHPYFYGEDPSGAIKYVDVDRDEFEIRLVKMAVEKGIPILGISRGMHVINVALGGTLYQDLNDIPKAIKHDWDVELIGPTQRVHGVRIKTSSTLYEILKNELDIGGTNEVYLRVNSFHHQAVKRVGEGIRPVAYAVDGLIEAIEGTEGFIMGLQWQPEYLPEMERVFEAFVRAAAEYRLRKLELERIEIEAEVREELREQAPGSKGEPDESHHSSETTDNPPDTNQM</sequence>
<dbReference type="AlphaFoldDB" id="A0A2Z2MSA4"/>
<dbReference type="PANTHER" id="PTHR43235:SF1">
    <property type="entry name" value="GLUTAMINE AMIDOTRANSFERASE PB2B2.05-RELATED"/>
    <property type="match status" value="1"/>
</dbReference>